<organism evidence="1">
    <name type="scientific">Solanum lycopersicum</name>
    <name type="common">Tomato</name>
    <name type="synonym">Lycopersicon esculentum</name>
    <dbReference type="NCBI Taxonomy" id="4081"/>
    <lineage>
        <taxon>Eukaryota</taxon>
        <taxon>Viridiplantae</taxon>
        <taxon>Streptophyta</taxon>
        <taxon>Embryophyta</taxon>
        <taxon>Tracheophyta</taxon>
        <taxon>Spermatophyta</taxon>
        <taxon>Magnoliopsida</taxon>
        <taxon>eudicotyledons</taxon>
        <taxon>Gunneridae</taxon>
        <taxon>Pentapetalae</taxon>
        <taxon>asterids</taxon>
        <taxon>lamiids</taxon>
        <taxon>Solanales</taxon>
        <taxon>Solanaceae</taxon>
        <taxon>Solanoideae</taxon>
        <taxon>Solaneae</taxon>
        <taxon>Solanum</taxon>
        <taxon>Solanum subgen. Lycopersicon</taxon>
    </lineage>
</organism>
<dbReference type="Gramene" id="Solyc05g055105.1.1">
    <property type="protein sequence ID" value="Solyc05g055105.1.1"/>
    <property type="gene ID" value="Solyc05g055105.1"/>
</dbReference>
<reference evidence="1" key="1">
    <citation type="journal article" date="2012" name="Nature">
        <title>The tomato genome sequence provides insights into fleshy fruit evolution.</title>
        <authorList>
            <consortium name="Tomato Genome Consortium"/>
        </authorList>
    </citation>
    <scope>NUCLEOTIDE SEQUENCE [LARGE SCALE GENOMIC DNA]</scope>
    <source>
        <strain evidence="1">cv. Heinz 1706</strain>
    </source>
</reference>
<reference evidence="1" key="2">
    <citation type="submission" date="2019-01" db="UniProtKB">
        <authorList>
            <consortium name="EnsemblPlants"/>
        </authorList>
    </citation>
    <scope>IDENTIFICATION</scope>
    <source>
        <strain evidence="1">cv. Heinz 1706</strain>
    </source>
</reference>
<dbReference type="EnsemblPlants" id="Solyc05g055105.1.1">
    <property type="protein sequence ID" value="Solyc05g055105.1.1"/>
    <property type="gene ID" value="Solyc05g055105.1"/>
</dbReference>
<name>A0A3Q7HHB2_SOLLC</name>
<dbReference type="AlphaFoldDB" id="A0A3Q7HHB2"/>
<proteinExistence type="predicted"/>
<evidence type="ECO:0000313" key="2">
    <source>
        <dbReference type="Proteomes" id="UP000004994"/>
    </source>
</evidence>
<sequence>MKQEEKEERRKAKLEFQVARDEDLGEQIGKDIYFDLVNHDKVRTFRVKKDTPFTQFKVHSSFYYICFQEEVAKAFGIPVQFQRYWLWYKRNNHTYRPYHALTVQEEVHSVSLIILFFYDCTFV</sequence>
<evidence type="ECO:0008006" key="3">
    <source>
        <dbReference type="Google" id="ProtNLM"/>
    </source>
</evidence>
<dbReference type="Proteomes" id="UP000004994">
    <property type="component" value="Chromosome 5"/>
</dbReference>
<dbReference type="InParanoid" id="A0A3Q7HHB2"/>
<evidence type="ECO:0000313" key="1">
    <source>
        <dbReference type="EnsemblPlants" id="Solyc05g055105.1.1"/>
    </source>
</evidence>
<protein>
    <recommendedName>
        <fullName evidence="3">Ubiquitin carboxyl-terminal hydrolase 7 ICP0-binding domain-containing protein</fullName>
    </recommendedName>
</protein>
<keyword evidence="2" id="KW-1185">Reference proteome</keyword>
<dbReference type="STRING" id="4081.A0A3Q7HHB2"/>
<accession>A0A3Q7HHB2</accession>